<evidence type="ECO:0000313" key="2">
    <source>
        <dbReference type="Proteomes" id="UP000541444"/>
    </source>
</evidence>
<organism evidence="1 2">
    <name type="scientific">Kingdonia uniflora</name>
    <dbReference type="NCBI Taxonomy" id="39325"/>
    <lineage>
        <taxon>Eukaryota</taxon>
        <taxon>Viridiplantae</taxon>
        <taxon>Streptophyta</taxon>
        <taxon>Embryophyta</taxon>
        <taxon>Tracheophyta</taxon>
        <taxon>Spermatophyta</taxon>
        <taxon>Magnoliopsida</taxon>
        <taxon>Ranunculales</taxon>
        <taxon>Circaeasteraceae</taxon>
        <taxon>Kingdonia</taxon>
    </lineage>
</organism>
<feature type="non-terminal residue" evidence="1">
    <location>
        <position position="134"/>
    </location>
</feature>
<dbReference type="AlphaFoldDB" id="A0A7J7MGE2"/>
<proteinExistence type="predicted"/>
<evidence type="ECO:0000313" key="1">
    <source>
        <dbReference type="EMBL" id="KAF6153941.1"/>
    </source>
</evidence>
<reference evidence="1 2" key="1">
    <citation type="journal article" date="2020" name="IScience">
        <title>Genome Sequencing of the Endangered Kingdonia uniflora (Circaeasteraceae, Ranunculales) Reveals Potential Mechanisms of Evolutionary Specialization.</title>
        <authorList>
            <person name="Sun Y."/>
            <person name="Deng T."/>
            <person name="Zhang A."/>
            <person name="Moore M.J."/>
            <person name="Landis J.B."/>
            <person name="Lin N."/>
            <person name="Zhang H."/>
            <person name="Zhang X."/>
            <person name="Huang J."/>
            <person name="Zhang X."/>
            <person name="Sun H."/>
            <person name="Wang H."/>
        </authorList>
    </citation>
    <scope>NUCLEOTIDE SEQUENCE [LARGE SCALE GENOMIC DNA]</scope>
    <source>
        <strain evidence="1">TB1705</strain>
        <tissue evidence="1">Leaf</tissue>
    </source>
</reference>
<keyword evidence="2" id="KW-1185">Reference proteome</keyword>
<comment type="caution">
    <text evidence="1">The sequence shown here is derived from an EMBL/GenBank/DDBJ whole genome shotgun (WGS) entry which is preliminary data.</text>
</comment>
<dbReference type="Proteomes" id="UP000541444">
    <property type="component" value="Unassembled WGS sequence"/>
</dbReference>
<sequence length="134" mass="15208">NDRNDLKNIIIHWGGRWPEPGETGYTHQLYIDGVMHIFKNVDGDKFYYQGLLEYIMSDVVGINEAISHGSGIVVKTLCIGEIVDVCDGTSLHKMWHCSDVDSMWDVQFLCICSAYRSYAPTFNSTTRCSYDGTR</sequence>
<name>A0A7J7MGE2_9MAGN</name>
<dbReference type="EMBL" id="JACGCM010001549">
    <property type="protein sequence ID" value="KAF6153941.1"/>
    <property type="molecule type" value="Genomic_DNA"/>
</dbReference>
<protein>
    <submittedName>
        <fullName evidence="1">Uncharacterized protein</fullName>
    </submittedName>
</protein>
<gene>
    <name evidence="1" type="ORF">GIB67_023718</name>
</gene>
<accession>A0A7J7MGE2</accession>